<dbReference type="InterPro" id="IPR011990">
    <property type="entry name" value="TPR-like_helical_dom_sf"/>
</dbReference>
<sequence>METNALCITDIELSKIFGNEVSTKYTEAVEVYKLFPDLSLMRFRQIAELLCDKLAKHYDLSHCVGLSLFEVINELEGFNHIDRQASSRLHKIRISANSVVHSRNSEESDSVTRDFSSLTKFAADRRTDVCTLFIYFRQQLFKNKINYKVVEEKLIHTEYKEIIAKAMLSDNAKDKFLAGKAVERLYEQYLGTNSSVVCTERNSAHQKSMLRMAAELYRAAIEIDAELDDVPLSYISVKNKRIDYMYSRANPEYLYHFADVVLSDCISEELKIEGRKALEVAARKKHLPSKALLGALKYRETLYEEAFELLVSSAMEDQVIALRWLYYYYSDGTACEQELDKAVFYIEKAIKLGCVSSMLEFGKALYDGDVFAKDLTRSRFLLEKAQELGSNKATLILNLFLNDGIKVMQEKILSAIESFSSNEKKVHQKVMKKKYPVNSPCQCGSGKKYKKCCG</sequence>
<evidence type="ECO:0000313" key="2">
    <source>
        <dbReference type="Proteomes" id="UP001576726"/>
    </source>
</evidence>
<comment type="caution">
    <text evidence="1">The sequence shown here is derived from an EMBL/GenBank/DDBJ whole genome shotgun (WGS) entry which is preliminary data.</text>
</comment>
<dbReference type="InterPro" id="IPR004027">
    <property type="entry name" value="SEC_C_motif"/>
</dbReference>
<gene>
    <name evidence="1" type="ORF">ACE02L_02405</name>
</gene>
<dbReference type="Pfam" id="PF02810">
    <property type="entry name" value="SEC-C"/>
    <property type="match status" value="1"/>
</dbReference>
<organism evidence="1 2">
    <name type="scientific">Shewanella seohaensis</name>
    <dbReference type="NCBI Taxonomy" id="755175"/>
    <lineage>
        <taxon>Bacteria</taxon>
        <taxon>Pseudomonadati</taxon>
        <taxon>Pseudomonadota</taxon>
        <taxon>Gammaproteobacteria</taxon>
        <taxon>Alteromonadales</taxon>
        <taxon>Shewanellaceae</taxon>
        <taxon>Shewanella</taxon>
    </lineage>
</organism>
<dbReference type="Gene3D" id="1.25.40.10">
    <property type="entry name" value="Tetratricopeptide repeat domain"/>
    <property type="match status" value="1"/>
</dbReference>
<keyword evidence="2" id="KW-1185">Reference proteome</keyword>
<proteinExistence type="predicted"/>
<protein>
    <submittedName>
        <fullName evidence="1">DUF4145 domain-containing protein</fullName>
    </submittedName>
</protein>
<dbReference type="EMBL" id="JBHFGJ010000001">
    <property type="protein sequence ID" value="MFB2651588.1"/>
    <property type="molecule type" value="Genomic_DNA"/>
</dbReference>
<dbReference type="SUPFAM" id="SSF81901">
    <property type="entry name" value="HCP-like"/>
    <property type="match status" value="1"/>
</dbReference>
<accession>A0ABV4VR01</accession>
<evidence type="ECO:0000313" key="1">
    <source>
        <dbReference type="EMBL" id="MFB2651588.1"/>
    </source>
</evidence>
<name>A0ABV4VR01_9GAMM</name>
<dbReference type="RefSeq" id="WP_374918307.1">
    <property type="nucleotide sequence ID" value="NZ_JBHFGJ010000001.1"/>
</dbReference>
<dbReference type="Proteomes" id="UP001576726">
    <property type="component" value="Unassembled WGS sequence"/>
</dbReference>
<dbReference type="SUPFAM" id="SSF103642">
    <property type="entry name" value="Sec-C motif"/>
    <property type="match status" value="1"/>
</dbReference>
<reference evidence="1 2" key="1">
    <citation type="submission" date="2024-09" db="EMBL/GenBank/DDBJ databases">
        <authorList>
            <person name="Zhang Y."/>
        </authorList>
    </citation>
    <scope>NUCLEOTIDE SEQUENCE [LARGE SCALE GENOMIC DNA]</scope>
    <source>
        <strain evidence="1 2">SH314</strain>
    </source>
</reference>